<sequence>GFVARKTKIPTEGQGFRTNNNKFLRLKMILTLSKEALLSAMIFQAKKDVRYYLNGICFAPDKKLFATDGHRLFIGEHDTEGLEGNVIVAINGPKFTKFKTAVIDTETGVVSYLDKNGIKACIGLCEVIDGVYPKVERNIPKENNPVSEIGFNAGYLADIEKAAKLYSPKYCGIRIKPSSTIGSAIIEFAGSFSKASVVIMPMRL</sequence>
<dbReference type="EMBL" id="ABNAVX010000064">
    <property type="protein sequence ID" value="ELI8104624.1"/>
    <property type="molecule type" value="Genomic_DNA"/>
</dbReference>
<evidence type="ECO:0000313" key="1">
    <source>
        <dbReference type="EMBL" id="ELI8104624.1"/>
    </source>
</evidence>
<protein>
    <recommendedName>
        <fullName evidence="3">DNA polymerase III beta subunit</fullName>
    </recommendedName>
</protein>
<dbReference type="InterPro" id="IPR046938">
    <property type="entry name" value="DNA_clamp_sf"/>
</dbReference>
<dbReference type="SUPFAM" id="SSF55979">
    <property type="entry name" value="DNA clamp"/>
    <property type="match status" value="1"/>
</dbReference>
<dbReference type="AlphaFoldDB" id="A0AAD2V360"/>
<feature type="non-terminal residue" evidence="1">
    <location>
        <position position="1"/>
    </location>
</feature>
<proteinExistence type="predicted"/>
<dbReference type="Gene3D" id="3.10.150.10">
    <property type="entry name" value="DNA Polymerase III, subunit A, domain 2"/>
    <property type="match status" value="1"/>
</dbReference>
<accession>A0AAD2V360</accession>
<organism evidence="1 2">
    <name type="scientific">Yersinia enterocolitica</name>
    <dbReference type="NCBI Taxonomy" id="630"/>
    <lineage>
        <taxon>Bacteria</taxon>
        <taxon>Pseudomonadati</taxon>
        <taxon>Pseudomonadota</taxon>
        <taxon>Gammaproteobacteria</taxon>
        <taxon>Enterobacterales</taxon>
        <taxon>Yersiniaceae</taxon>
        <taxon>Yersinia</taxon>
    </lineage>
</organism>
<reference evidence="1" key="1">
    <citation type="submission" date="2023-02" db="EMBL/GenBank/DDBJ databases">
        <authorList>
            <person name="Ashton P.M."/>
            <person name="Dallman T."/>
            <person name="Nair S."/>
            <person name="De Pinna E."/>
            <person name="Peters T."/>
            <person name="Grant K."/>
        </authorList>
    </citation>
    <scope>NUCLEOTIDE SEQUENCE</scope>
    <source>
        <strain evidence="1">01103883</strain>
    </source>
</reference>
<comment type="caution">
    <text evidence="1">The sequence shown here is derived from an EMBL/GenBank/DDBJ whole genome shotgun (WGS) entry which is preliminary data.</text>
</comment>
<name>A0AAD2V360_YEREN</name>
<gene>
    <name evidence="1" type="ORF">RSF11_004404</name>
</gene>
<dbReference type="Proteomes" id="UP001182355">
    <property type="component" value="Unassembled WGS sequence"/>
</dbReference>
<dbReference type="Gene3D" id="3.70.10.10">
    <property type="match status" value="1"/>
</dbReference>
<evidence type="ECO:0000313" key="2">
    <source>
        <dbReference type="Proteomes" id="UP001182355"/>
    </source>
</evidence>
<evidence type="ECO:0008006" key="3">
    <source>
        <dbReference type="Google" id="ProtNLM"/>
    </source>
</evidence>